<evidence type="ECO:0000256" key="1">
    <source>
        <dbReference type="ARBA" id="ARBA00004123"/>
    </source>
</evidence>
<sequence>MSLTRPANYAYYNPQLPPAYIQSLEKCVEKLQNSSLLLQTSVKKLEYDAREFSRLNQVFRCERYYELVTDKDIGEAQKALAAEIAPEVSRLIAQVEEELTVLEIKEKKLQLEVDEREAELESSKLPPSSSLSASKSQPNVHPNSQPAQLKKKLKTLKMKKERLAQFVDNLVEDIARKEAELHQRTRSTIEVPAMSLTQQQIESVEKQIDQLQSHTDERRQVLQEKQLSFDKLQEPAEPTTNDDGTLYADKRWKEYEKQLEFFKNNREGGKRVLSAQSDLIKDFESACNIYLKAVKKDQTETASLVQNLNRTRARSLQNTQLLTKALFPIDNLGSTIYRMIQLLLDSDKKEISVKSLITEFPPGQERKHRLHCAISTLNEFSICETLAVCKGDGENVNGDEKEEIILKITFRDMEG</sequence>
<evidence type="ECO:0000256" key="14">
    <source>
        <dbReference type="SAM" id="MobiDB-lite"/>
    </source>
</evidence>
<comment type="caution">
    <text evidence="15">The sequence shown here is derived from an EMBL/GenBank/DDBJ whole genome shotgun (WGS) entry which is preliminary data.</text>
</comment>
<gene>
    <name evidence="15" type="ORF">PBRASI_LOCUS782</name>
</gene>
<comment type="similarity">
    <text evidence="4">Belongs to the DASH complex SPC19 family.</text>
</comment>
<accession>A0A9N8VSD8</accession>
<evidence type="ECO:0000256" key="9">
    <source>
        <dbReference type="ARBA" id="ARBA00023212"/>
    </source>
</evidence>
<evidence type="ECO:0000256" key="2">
    <source>
        <dbReference type="ARBA" id="ARBA00004186"/>
    </source>
</evidence>
<keyword evidence="10" id="KW-0539">Nucleus</keyword>
<evidence type="ECO:0000256" key="5">
    <source>
        <dbReference type="ARBA" id="ARBA00016329"/>
    </source>
</evidence>
<keyword evidence="16" id="KW-1185">Reference proteome</keyword>
<proteinExistence type="inferred from homology"/>
<dbReference type="Gene3D" id="1.20.120.870">
    <property type="entry name" value="pT26-6p, five-helical bundle domain"/>
    <property type="match status" value="1"/>
</dbReference>
<comment type="subcellular location">
    <subcellularLocation>
        <location evidence="3">Chromosome</location>
        <location evidence="3">Centromere</location>
        <location evidence="3">Kinetochore</location>
    </subcellularLocation>
    <subcellularLocation>
        <location evidence="2">Cytoplasm</location>
        <location evidence="2">Cytoskeleton</location>
        <location evidence="2">Spindle</location>
    </subcellularLocation>
    <subcellularLocation>
        <location evidence="1">Nucleus</location>
    </subcellularLocation>
</comment>
<evidence type="ECO:0000256" key="12">
    <source>
        <dbReference type="ARBA" id="ARBA00032583"/>
    </source>
</evidence>
<dbReference type="AlphaFoldDB" id="A0A9N8VSD8"/>
<keyword evidence="9" id="KW-0206">Cytoskeleton</keyword>
<keyword evidence="11" id="KW-0137">Centromere</keyword>
<dbReference type="InterPro" id="IPR043114">
    <property type="entry name" value="T26-6p_C_sf"/>
</dbReference>
<dbReference type="PANTHER" id="PTHR28262:SF1">
    <property type="entry name" value="DASH COMPLEX SUBUNIT SPC19"/>
    <property type="match status" value="1"/>
</dbReference>
<evidence type="ECO:0000256" key="7">
    <source>
        <dbReference type="ARBA" id="ARBA00022490"/>
    </source>
</evidence>
<evidence type="ECO:0000256" key="3">
    <source>
        <dbReference type="ARBA" id="ARBA00004629"/>
    </source>
</evidence>
<evidence type="ECO:0000256" key="4">
    <source>
        <dbReference type="ARBA" id="ARBA00008952"/>
    </source>
</evidence>
<organism evidence="15 16">
    <name type="scientific">Paraglomus brasilianum</name>
    <dbReference type="NCBI Taxonomy" id="144538"/>
    <lineage>
        <taxon>Eukaryota</taxon>
        <taxon>Fungi</taxon>
        <taxon>Fungi incertae sedis</taxon>
        <taxon>Mucoromycota</taxon>
        <taxon>Glomeromycotina</taxon>
        <taxon>Glomeromycetes</taxon>
        <taxon>Paraglomerales</taxon>
        <taxon>Paraglomeraceae</taxon>
        <taxon>Paraglomus</taxon>
    </lineage>
</organism>
<keyword evidence="7" id="KW-0963">Cytoplasm</keyword>
<evidence type="ECO:0000256" key="6">
    <source>
        <dbReference type="ARBA" id="ARBA00022454"/>
    </source>
</evidence>
<evidence type="ECO:0000313" key="15">
    <source>
        <dbReference type="EMBL" id="CAG8464957.1"/>
    </source>
</evidence>
<dbReference type="GO" id="GO:0008608">
    <property type="term" value="P:attachment of spindle microtubules to kinetochore"/>
    <property type="evidence" value="ECO:0007669"/>
    <property type="project" value="InterPro"/>
</dbReference>
<dbReference type="GO" id="GO:0005876">
    <property type="term" value="C:spindle microtubule"/>
    <property type="evidence" value="ECO:0007669"/>
    <property type="project" value="InterPro"/>
</dbReference>
<evidence type="ECO:0000256" key="13">
    <source>
        <dbReference type="SAM" id="Coils"/>
    </source>
</evidence>
<dbReference type="EMBL" id="CAJVPI010000043">
    <property type="protein sequence ID" value="CAG8464957.1"/>
    <property type="molecule type" value="Genomic_DNA"/>
</dbReference>
<feature type="coiled-coil region" evidence="13">
    <location>
        <begin position="194"/>
        <end position="224"/>
    </location>
</feature>
<protein>
    <recommendedName>
        <fullName evidence="5">DASH complex subunit SPC19</fullName>
    </recommendedName>
    <alternativeName>
        <fullName evidence="12">Outer kinetochore protein SPC19</fullName>
    </alternativeName>
</protein>
<name>A0A9N8VSD8_9GLOM</name>
<feature type="compositionally biased region" description="Polar residues" evidence="14">
    <location>
        <begin position="137"/>
        <end position="147"/>
    </location>
</feature>
<feature type="region of interest" description="Disordered" evidence="14">
    <location>
        <begin position="118"/>
        <end position="149"/>
    </location>
</feature>
<keyword evidence="6" id="KW-0158">Chromosome</keyword>
<dbReference type="InterPro" id="IPR013251">
    <property type="entry name" value="DASH_Spc19"/>
</dbReference>
<reference evidence="15" key="1">
    <citation type="submission" date="2021-06" db="EMBL/GenBank/DDBJ databases">
        <authorList>
            <person name="Kallberg Y."/>
            <person name="Tangrot J."/>
            <person name="Rosling A."/>
        </authorList>
    </citation>
    <scope>NUCLEOTIDE SEQUENCE</scope>
    <source>
        <strain evidence="15">BR232B</strain>
    </source>
</reference>
<dbReference type="GO" id="GO:0042729">
    <property type="term" value="C:DASH complex"/>
    <property type="evidence" value="ECO:0007669"/>
    <property type="project" value="InterPro"/>
</dbReference>
<dbReference type="Pfam" id="PF08287">
    <property type="entry name" value="DASH_Spc19"/>
    <property type="match status" value="1"/>
</dbReference>
<feature type="compositionally biased region" description="Low complexity" evidence="14">
    <location>
        <begin position="123"/>
        <end position="136"/>
    </location>
</feature>
<dbReference type="OrthoDB" id="5390at2759"/>
<evidence type="ECO:0000313" key="16">
    <source>
        <dbReference type="Proteomes" id="UP000789739"/>
    </source>
</evidence>
<keyword evidence="8" id="KW-0995">Kinetochore</keyword>
<keyword evidence="13" id="KW-0175">Coiled coil</keyword>
<dbReference type="PANTHER" id="PTHR28262">
    <property type="entry name" value="DASH COMPLEX SUBUNIT SPC19"/>
    <property type="match status" value="1"/>
</dbReference>
<dbReference type="Proteomes" id="UP000789739">
    <property type="component" value="Unassembled WGS sequence"/>
</dbReference>
<evidence type="ECO:0000256" key="10">
    <source>
        <dbReference type="ARBA" id="ARBA00023242"/>
    </source>
</evidence>
<evidence type="ECO:0000256" key="11">
    <source>
        <dbReference type="ARBA" id="ARBA00023328"/>
    </source>
</evidence>
<evidence type="ECO:0000256" key="8">
    <source>
        <dbReference type="ARBA" id="ARBA00022838"/>
    </source>
</evidence>